<keyword evidence="5" id="KW-0677">Repeat</keyword>
<evidence type="ECO:0000259" key="11">
    <source>
        <dbReference type="Pfam" id="PF23914"/>
    </source>
</evidence>
<gene>
    <name evidence="12" type="ordered locus">S70_04360</name>
</gene>
<dbReference type="GO" id="GO:0005886">
    <property type="term" value="C:plasma membrane"/>
    <property type="evidence" value="ECO:0007669"/>
    <property type="project" value="TreeGrafter"/>
</dbReference>
<dbReference type="Pfam" id="PF23914">
    <property type="entry name" value="TPR_CcmH_CycH"/>
    <property type="match status" value="1"/>
</dbReference>
<dbReference type="SUPFAM" id="SSF48452">
    <property type="entry name" value="TPR-like"/>
    <property type="match status" value="1"/>
</dbReference>
<protein>
    <recommendedName>
        <fullName evidence="9">Formate-dependent nitrite reductase complex subunit</fullName>
    </recommendedName>
</protein>
<dbReference type="Pfam" id="PF03918">
    <property type="entry name" value="CcmH"/>
    <property type="match status" value="1"/>
</dbReference>
<dbReference type="InterPro" id="IPR056413">
    <property type="entry name" value="TPR_CcmH_CycH"/>
</dbReference>
<evidence type="ECO:0000313" key="13">
    <source>
        <dbReference type="Proteomes" id="UP000005012"/>
    </source>
</evidence>
<dbReference type="OrthoDB" id="9776053at2"/>
<dbReference type="Gene3D" id="1.25.40.10">
    <property type="entry name" value="Tetratricopeptide repeat domain"/>
    <property type="match status" value="1"/>
</dbReference>
<evidence type="ECO:0000256" key="1">
    <source>
        <dbReference type="ARBA" id="ARBA00010342"/>
    </source>
</evidence>
<dbReference type="PROSITE" id="PS50005">
    <property type="entry name" value="TPR"/>
    <property type="match status" value="1"/>
</dbReference>
<evidence type="ECO:0000313" key="12">
    <source>
        <dbReference type="EMBL" id="AFH92753.1"/>
    </source>
</evidence>
<dbReference type="GO" id="GO:0017004">
    <property type="term" value="P:cytochrome complex assembly"/>
    <property type="evidence" value="ECO:0007669"/>
    <property type="project" value="UniProtKB-ARBA"/>
</dbReference>
<evidence type="ECO:0000256" key="3">
    <source>
        <dbReference type="ARBA" id="ARBA00022723"/>
    </source>
</evidence>
<sequence length="365" mass="41682">MNKLLHYVVLTLLLMATNIAKADIVDTWQFATAEQQTTSLQIAAQLRCPQCQNQNLLESNAPTAVSMRHQVYKMVAEGKTEAEIRSYMTERYGDFVLYNPPLHMGTIVLWSLPFIGFIFVIALLYYLIKKRASVPRTNQHNSTEATITPASKLSIQLTHEIPSQHAEVKRNDTLSYYAIHLCVALLLLLTIAGYFFLPRFSATYHEYQRISDPLHILTPLQQQQSDLIRLQNNIRQSPQNGDLWAILGEYYLYQNSYDNALIAYNQALKYTGENAQLYSAIATVLYYQAGQQMTEDTMQVIEHALSIDKHEVTALMLLASDAFMHANYEKAISLWQQLLDSNSPRINRSQLIEAINMATIMKNNH</sequence>
<feature type="domain" description="Cytochrome c-type biogenesis protein H TPR" evidence="11">
    <location>
        <begin position="230"/>
        <end position="340"/>
    </location>
</feature>
<evidence type="ECO:0000256" key="2">
    <source>
        <dbReference type="ARBA" id="ARBA00022617"/>
    </source>
</evidence>
<reference evidence="12 13" key="1">
    <citation type="journal article" date="2012" name="J. Bacteriol.">
        <title>Complete Genome Sequence of Providencia stuartii Clinical Isolate MRSN 2154.</title>
        <authorList>
            <person name="Clifford R.J."/>
            <person name="Hang J."/>
            <person name="Riley M.C."/>
            <person name="Onmus-Leone F."/>
            <person name="Kuschner R.A."/>
            <person name="Lesho E.P."/>
            <person name="Waterman P.E."/>
        </authorList>
    </citation>
    <scope>NUCLEOTIDE SEQUENCE [LARGE SCALE GENOMIC DNA]</scope>
    <source>
        <strain evidence="12 13">MRSN 2154</strain>
    </source>
</reference>
<feature type="transmembrane region" description="Helical" evidence="9">
    <location>
        <begin position="174"/>
        <end position="197"/>
    </location>
</feature>
<dbReference type="KEGG" id="psi:S70_04360"/>
<evidence type="ECO:0000256" key="9">
    <source>
        <dbReference type="RuleBase" id="RU364112"/>
    </source>
</evidence>
<dbReference type="RefSeq" id="WP_014656462.1">
    <property type="nucleotide sequence ID" value="NC_017731.1"/>
</dbReference>
<feature type="chain" id="PRO_5011021340" description="Formate-dependent nitrite reductase complex subunit" evidence="9">
    <location>
        <begin position="23"/>
        <end position="365"/>
    </location>
</feature>
<keyword evidence="9" id="KW-0812">Transmembrane</keyword>
<dbReference type="CDD" id="cd16378">
    <property type="entry name" value="CcmH_N"/>
    <property type="match status" value="1"/>
</dbReference>
<dbReference type="InterPro" id="IPR051263">
    <property type="entry name" value="C-type_cytochrome_biogenesis"/>
</dbReference>
<dbReference type="GO" id="GO:0046872">
    <property type="term" value="F:metal ion binding"/>
    <property type="evidence" value="ECO:0007669"/>
    <property type="project" value="UniProtKB-KW"/>
</dbReference>
<keyword evidence="4 9" id="KW-0732">Signal</keyword>
<dbReference type="InterPro" id="IPR005616">
    <property type="entry name" value="CcmH/CycL/Ccl2/NrfF_N"/>
</dbReference>
<dbReference type="PANTHER" id="PTHR47870">
    <property type="entry name" value="CYTOCHROME C-TYPE BIOGENESIS PROTEIN CCMH"/>
    <property type="match status" value="1"/>
</dbReference>
<keyword evidence="9" id="KW-1133">Transmembrane helix</keyword>
<evidence type="ECO:0000256" key="4">
    <source>
        <dbReference type="ARBA" id="ARBA00022729"/>
    </source>
</evidence>
<keyword evidence="2 9" id="KW-0349">Heme</keyword>
<accession>A0A140NIQ6</accession>
<evidence type="ECO:0000256" key="5">
    <source>
        <dbReference type="ARBA" id="ARBA00022737"/>
    </source>
</evidence>
<dbReference type="HOGENOM" id="CLU_036074_0_1_6"/>
<dbReference type="EMBL" id="CP003488">
    <property type="protein sequence ID" value="AFH92753.1"/>
    <property type="molecule type" value="Genomic_DNA"/>
</dbReference>
<dbReference type="InterPro" id="IPR017565">
    <property type="entry name" value="For-dep_Cytc_NO2Rdtase_NrfF"/>
</dbReference>
<proteinExistence type="inferred from homology"/>
<dbReference type="InterPro" id="IPR019734">
    <property type="entry name" value="TPR_rpt"/>
</dbReference>
<name>A0A140NIQ6_PROSM</name>
<dbReference type="InterPro" id="IPR038297">
    <property type="entry name" value="CcmH/CycL/NrfF/Ccl2_sf"/>
</dbReference>
<dbReference type="FunFam" id="1.10.8.640:FF:000001">
    <property type="entry name" value="Cytochrome c-type biogenesis protein"/>
    <property type="match status" value="1"/>
</dbReference>
<comment type="similarity">
    <text evidence="1 9">Belongs to the CcmH/CycL/Ccl2/NrfF family.</text>
</comment>
<evidence type="ECO:0000256" key="7">
    <source>
        <dbReference type="ARBA" id="ARBA00023004"/>
    </source>
</evidence>
<evidence type="ECO:0000256" key="6">
    <source>
        <dbReference type="ARBA" id="ARBA00022803"/>
    </source>
</evidence>
<feature type="transmembrane region" description="Helical" evidence="9">
    <location>
        <begin position="107"/>
        <end position="128"/>
    </location>
</feature>
<keyword evidence="9" id="KW-0472">Membrane</keyword>
<keyword evidence="7 9" id="KW-0408">Iron</keyword>
<dbReference type="NCBIfam" id="TIGR03147">
    <property type="entry name" value="cyt_nit_nrfF"/>
    <property type="match status" value="1"/>
</dbReference>
<comment type="function">
    <text evidence="9">Possible subunit of a heme lyase.</text>
</comment>
<evidence type="ECO:0000256" key="8">
    <source>
        <dbReference type="PROSITE-ProRule" id="PRU00339"/>
    </source>
</evidence>
<feature type="signal peptide" evidence="9">
    <location>
        <begin position="1"/>
        <end position="22"/>
    </location>
</feature>
<organism evidence="12 13">
    <name type="scientific">Providencia stuartii (strain MRSN 2154)</name>
    <dbReference type="NCBI Taxonomy" id="1157951"/>
    <lineage>
        <taxon>Bacteria</taxon>
        <taxon>Pseudomonadati</taxon>
        <taxon>Pseudomonadota</taxon>
        <taxon>Gammaproteobacteria</taxon>
        <taxon>Enterobacterales</taxon>
        <taxon>Morganellaceae</taxon>
        <taxon>Providencia</taxon>
    </lineage>
</organism>
<dbReference type="Gene3D" id="1.10.8.640">
    <property type="entry name" value="Cytochrome C biogenesis protein"/>
    <property type="match status" value="1"/>
</dbReference>
<dbReference type="PATRIC" id="fig|1157951.4.peg.864"/>
<keyword evidence="6 8" id="KW-0802">TPR repeat</keyword>
<dbReference type="PANTHER" id="PTHR47870:SF2">
    <property type="entry name" value="FORMATE-DEPENDENT NITRITE REDUCTASE COMPLEX SUBUNIT NRFF"/>
    <property type="match status" value="1"/>
</dbReference>
<keyword evidence="3 9" id="KW-0479">Metal-binding</keyword>
<feature type="domain" description="CcmH/CycL/Ccl2/NrfF N-terminal" evidence="10">
    <location>
        <begin position="12"/>
        <end position="143"/>
    </location>
</feature>
<reference evidence="13" key="2">
    <citation type="submission" date="2012-04" db="EMBL/GenBank/DDBJ databases">
        <title>Complete genome sequence of Providencia stuartii clinical isolate MRSN 2154.</title>
        <authorList>
            <person name="Clifford R.J."/>
            <person name="Hang J."/>
            <person name="Riley M.C."/>
            <person name="Onmus-Leone F."/>
            <person name="Kuschner R.A."/>
            <person name="Lesho E.P."/>
            <person name="Waterman P.E."/>
        </authorList>
    </citation>
    <scope>NUCLEOTIDE SEQUENCE [LARGE SCALE GENOMIC DNA]</scope>
    <source>
        <strain evidence="13">MRSN 2154</strain>
    </source>
</reference>
<dbReference type="InterPro" id="IPR011990">
    <property type="entry name" value="TPR-like_helical_dom_sf"/>
</dbReference>
<evidence type="ECO:0000259" key="10">
    <source>
        <dbReference type="Pfam" id="PF03918"/>
    </source>
</evidence>
<feature type="repeat" description="TPR" evidence="8">
    <location>
        <begin position="241"/>
        <end position="274"/>
    </location>
</feature>
<dbReference type="Proteomes" id="UP000005012">
    <property type="component" value="Chromosome"/>
</dbReference>
<dbReference type="AlphaFoldDB" id="A0A140NIQ6"/>